<evidence type="ECO:0000256" key="1">
    <source>
        <dbReference type="SAM" id="Phobius"/>
    </source>
</evidence>
<evidence type="ECO:0000313" key="2">
    <source>
        <dbReference type="EMBL" id="KMZ59166.1"/>
    </source>
</evidence>
<feature type="transmembrane region" description="Helical" evidence="1">
    <location>
        <begin position="154"/>
        <end position="173"/>
    </location>
</feature>
<keyword evidence="1" id="KW-1133">Transmembrane helix</keyword>
<dbReference type="EMBL" id="LFYR01001803">
    <property type="protein sequence ID" value="KMZ59166.1"/>
    <property type="molecule type" value="Genomic_DNA"/>
</dbReference>
<dbReference type="OMA" id="VWNITAI"/>
<organism evidence="2 3">
    <name type="scientific">Zostera marina</name>
    <name type="common">Eelgrass</name>
    <dbReference type="NCBI Taxonomy" id="29655"/>
    <lineage>
        <taxon>Eukaryota</taxon>
        <taxon>Viridiplantae</taxon>
        <taxon>Streptophyta</taxon>
        <taxon>Embryophyta</taxon>
        <taxon>Tracheophyta</taxon>
        <taxon>Spermatophyta</taxon>
        <taxon>Magnoliopsida</taxon>
        <taxon>Liliopsida</taxon>
        <taxon>Zosteraceae</taxon>
        <taxon>Zostera</taxon>
    </lineage>
</organism>
<comment type="caution">
    <text evidence="2">The sequence shown here is derived from an EMBL/GenBank/DDBJ whole genome shotgun (WGS) entry which is preliminary data.</text>
</comment>
<dbReference type="PANTHER" id="PTHR36000">
    <property type="entry name" value="DEFECTIVE 1273 PROTEIN, PUTATIVE-RELATED"/>
    <property type="match status" value="1"/>
</dbReference>
<keyword evidence="1" id="KW-0812">Transmembrane</keyword>
<dbReference type="OrthoDB" id="742048at2759"/>
<protein>
    <submittedName>
        <fullName evidence="2">Uncharacterized protein</fullName>
    </submittedName>
</protein>
<feature type="transmembrane region" description="Helical" evidence="1">
    <location>
        <begin position="117"/>
        <end position="134"/>
    </location>
</feature>
<keyword evidence="1" id="KW-0472">Membrane</keyword>
<accession>A0A0K9NQY8</accession>
<sequence>MELAIATASVWNITAIRFQNFRGSDITARGKLPKLKLPIAAIFSYNFRHQRLLCSAAKSPIVLPQPIREFPWKKAGNVFAHHLLNIGKDALKCWLAVLYMTSFYEDVLLSISQNREMLIPVGMLVGVLLADFIMKTTEELLLNTQKEWSMDNRHVVVICAAFVAIKFVILYLLPRSAFPRHVCNGSLMQICWSMKNFKNGTGKGSADISE</sequence>
<keyword evidence="3" id="KW-1185">Reference proteome</keyword>
<evidence type="ECO:0000313" key="3">
    <source>
        <dbReference type="Proteomes" id="UP000036987"/>
    </source>
</evidence>
<reference evidence="3" key="1">
    <citation type="journal article" date="2016" name="Nature">
        <title>The genome of the seagrass Zostera marina reveals angiosperm adaptation to the sea.</title>
        <authorList>
            <person name="Olsen J.L."/>
            <person name="Rouze P."/>
            <person name="Verhelst B."/>
            <person name="Lin Y.-C."/>
            <person name="Bayer T."/>
            <person name="Collen J."/>
            <person name="Dattolo E."/>
            <person name="De Paoli E."/>
            <person name="Dittami S."/>
            <person name="Maumus F."/>
            <person name="Michel G."/>
            <person name="Kersting A."/>
            <person name="Lauritano C."/>
            <person name="Lohaus R."/>
            <person name="Toepel M."/>
            <person name="Tonon T."/>
            <person name="Vanneste K."/>
            <person name="Amirebrahimi M."/>
            <person name="Brakel J."/>
            <person name="Bostroem C."/>
            <person name="Chovatia M."/>
            <person name="Grimwood J."/>
            <person name="Jenkins J.W."/>
            <person name="Jueterbock A."/>
            <person name="Mraz A."/>
            <person name="Stam W.T."/>
            <person name="Tice H."/>
            <person name="Bornberg-Bauer E."/>
            <person name="Green P.J."/>
            <person name="Pearson G.A."/>
            <person name="Procaccini G."/>
            <person name="Duarte C.M."/>
            <person name="Schmutz J."/>
            <person name="Reusch T.B.H."/>
            <person name="Van de Peer Y."/>
        </authorList>
    </citation>
    <scope>NUCLEOTIDE SEQUENCE [LARGE SCALE GENOMIC DNA]</scope>
    <source>
        <strain evidence="3">cv. Finnish</strain>
    </source>
</reference>
<name>A0A0K9NQY8_ZOSMR</name>
<dbReference type="Proteomes" id="UP000036987">
    <property type="component" value="Unassembled WGS sequence"/>
</dbReference>
<proteinExistence type="predicted"/>
<dbReference type="PANTHER" id="PTHR36000:SF3">
    <property type="entry name" value="EMBRYO DEFECTIVE 1273"/>
    <property type="match status" value="1"/>
</dbReference>
<dbReference type="AlphaFoldDB" id="A0A0K9NQY8"/>
<gene>
    <name evidence="2" type="ORF">ZOSMA_6G00970</name>
</gene>